<proteinExistence type="predicted"/>
<comment type="caution">
    <text evidence="2">The sequence shown here is derived from an EMBL/GenBank/DDBJ whole genome shotgun (WGS) entry which is preliminary data.</text>
</comment>
<dbReference type="RefSeq" id="WP_179446700.1">
    <property type="nucleotide sequence ID" value="NZ_JACBZS010000002.1"/>
</dbReference>
<name>A0A7Z0IMK7_9ACTN</name>
<dbReference type="Proteomes" id="UP000527616">
    <property type="component" value="Unassembled WGS sequence"/>
</dbReference>
<protein>
    <submittedName>
        <fullName evidence="2">Uncharacterized protein</fullName>
    </submittedName>
</protein>
<feature type="region of interest" description="Disordered" evidence="1">
    <location>
        <begin position="121"/>
        <end position="153"/>
    </location>
</feature>
<feature type="region of interest" description="Disordered" evidence="1">
    <location>
        <begin position="34"/>
        <end position="60"/>
    </location>
</feature>
<accession>A0A7Z0IMK7</accession>
<dbReference type="AlphaFoldDB" id="A0A7Z0IMK7"/>
<reference evidence="2 3" key="1">
    <citation type="submission" date="2020-07" db="EMBL/GenBank/DDBJ databases">
        <title>Sequencing the genomes of 1000 actinobacteria strains.</title>
        <authorList>
            <person name="Klenk H.-P."/>
        </authorList>
    </citation>
    <scope>NUCLEOTIDE SEQUENCE [LARGE SCALE GENOMIC DNA]</scope>
    <source>
        <strain evidence="2 3">DSM 103164</strain>
    </source>
</reference>
<keyword evidence="3" id="KW-1185">Reference proteome</keyword>
<organism evidence="2 3">
    <name type="scientific">Naumannella cuiyingiana</name>
    <dbReference type="NCBI Taxonomy" id="1347891"/>
    <lineage>
        <taxon>Bacteria</taxon>
        <taxon>Bacillati</taxon>
        <taxon>Actinomycetota</taxon>
        <taxon>Actinomycetes</taxon>
        <taxon>Propionibacteriales</taxon>
        <taxon>Propionibacteriaceae</taxon>
        <taxon>Naumannella</taxon>
    </lineage>
</organism>
<evidence type="ECO:0000256" key="1">
    <source>
        <dbReference type="SAM" id="MobiDB-lite"/>
    </source>
</evidence>
<dbReference type="EMBL" id="JACBZS010000002">
    <property type="protein sequence ID" value="NYI72723.1"/>
    <property type="molecule type" value="Genomic_DNA"/>
</dbReference>
<sequence length="153" mass="16438">MIATAITATHLENLSAHLAFSRRFRKRLPAVTLGAGSTTHNKPKGSPMSTESGQPAGEVAARARALLEESAQRRLDAATDAAESARRLELIRAEQHAAASAYHASWAAAIKAGWDPRELERIGLTNPNARPRKRPASRARTTARNGQNKADDA</sequence>
<gene>
    <name evidence="2" type="ORF">GGQ54_003337</name>
</gene>
<evidence type="ECO:0000313" key="2">
    <source>
        <dbReference type="EMBL" id="NYI72723.1"/>
    </source>
</evidence>
<evidence type="ECO:0000313" key="3">
    <source>
        <dbReference type="Proteomes" id="UP000527616"/>
    </source>
</evidence>